<gene>
    <name evidence="3" type="ORF">GCK72_022600</name>
</gene>
<keyword evidence="1" id="KW-0175">Coiled coil</keyword>
<evidence type="ECO:0000256" key="1">
    <source>
        <dbReference type="SAM" id="Coils"/>
    </source>
</evidence>
<comment type="caution">
    <text evidence="3">The sequence shown here is derived from an EMBL/GenBank/DDBJ whole genome shotgun (WGS) entry which is preliminary data.</text>
</comment>
<dbReference type="KEGG" id="crq:GCK72_022600"/>
<dbReference type="AlphaFoldDB" id="A0A6A5FU83"/>
<dbReference type="RefSeq" id="XP_053578491.1">
    <property type="nucleotide sequence ID" value="XM_053734925.1"/>
</dbReference>
<dbReference type="CTD" id="9827274"/>
<sequence>MSDASTSSSSMLTYCDGCKSWEECESDCLERKIPVPDPDTSICEYMDCIATKEGFVYAKAPRPCKSCHEYAQGFVRKICELADDGLFKQRLVLAEIRQKRKEFEINEQEQANNRALIEELKQQIEQQKKEIDDLKRAHDKEKKTVTMLYENLDKVEEDKLKWVEKLHFAKNEISSQKSECSALEHTMTVKDAEISRLVNQLQELSKKCVFLESRIDRQSQDTVTGLEIIRDHLQNDLALQKEKLENMLEKSRSEQEEMLRLTEELKNQKQKYEQKLESRSDHKEKLRQLAADLETQKNRSDDLYQELNDFKTSYDEIWEENKALKKEQLKQLSEDDESRKEQTEKIRQLSMELENQKNVYETKLDDLAKNFKKTKSLSDDLTQQLNNFKTSYEEKCEENKVLKKEQTKLKKMNEQLSEEASQTFITVQDLSHQLEEQQQKIEVLRGDMTEKKEELDQLRGARENSLEDRFTILPYHRRKSMPVSFGIEGGAPMVGGGPSGFGGQPRSGGASRGGSLSRGGGPMRIGAPTGFGGQVGVGGPHHIAPPVRPSGNPGPHQFQNKRFFKKRGHKKSFPY</sequence>
<dbReference type="GeneID" id="9827274"/>
<reference evidence="3 4" key="1">
    <citation type="submission" date="2019-12" db="EMBL/GenBank/DDBJ databases">
        <title>Chromosome-level assembly of the Caenorhabditis remanei genome.</title>
        <authorList>
            <person name="Teterina A.A."/>
            <person name="Willis J.H."/>
            <person name="Phillips P.C."/>
        </authorList>
    </citation>
    <scope>NUCLEOTIDE SEQUENCE [LARGE SCALE GENOMIC DNA]</scope>
    <source>
        <strain evidence="3 4">PX506</strain>
        <tissue evidence="3">Whole organism</tissue>
    </source>
</reference>
<dbReference type="EMBL" id="WUAV01000006">
    <property type="protein sequence ID" value="KAF1746147.1"/>
    <property type="molecule type" value="Genomic_DNA"/>
</dbReference>
<accession>A0A6A5FU83</accession>
<evidence type="ECO:0000256" key="2">
    <source>
        <dbReference type="SAM" id="MobiDB-lite"/>
    </source>
</evidence>
<evidence type="ECO:0000313" key="3">
    <source>
        <dbReference type="EMBL" id="KAF1746147.1"/>
    </source>
</evidence>
<name>A0A6A5FU83_CAERE</name>
<feature type="compositionally biased region" description="Gly residues" evidence="2">
    <location>
        <begin position="495"/>
        <end position="539"/>
    </location>
</feature>
<organism evidence="3 4">
    <name type="scientific">Caenorhabditis remanei</name>
    <name type="common">Caenorhabditis vulgaris</name>
    <dbReference type="NCBI Taxonomy" id="31234"/>
    <lineage>
        <taxon>Eukaryota</taxon>
        <taxon>Metazoa</taxon>
        <taxon>Ecdysozoa</taxon>
        <taxon>Nematoda</taxon>
        <taxon>Chromadorea</taxon>
        <taxon>Rhabditida</taxon>
        <taxon>Rhabditina</taxon>
        <taxon>Rhabditomorpha</taxon>
        <taxon>Rhabditoidea</taxon>
        <taxon>Rhabditidae</taxon>
        <taxon>Peloderinae</taxon>
        <taxon>Caenorhabditis</taxon>
    </lineage>
</organism>
<protein>
    <submittedName>
        <fullName evidence="3">Uncharacterized protein</fullName>
    </submittedName>
</protein>
<feature type="coiled-coil region" evidence="1">
    <location>
        <begin position="93"/>
        <end position="468"/>
    </location>
</feature>
<proteinExistence type="predicted"/>
<feature type="compositionally biased region" description="Basic residues" evidence="2">
    <location>
        <begin position="562"/>
        <end position="575"/>
    </location>
</feature>
<dbReference type="Proteomes" id="UP000483820">
    <property type="component" value="Chromosome X"/>
</dbReference>
<evidence type="ECO:0000313" key="4">
    <source>
        <dbReference type="Proteomes" id="UP000483820"/>
    </source>
</evidence>
<feature type="region of interest" description="Disordered" evidence="2">
    <location>
        <begin position="495"/>
        <end position="575"/>
    </location>
</feature>